<proteinExistence type="predicted"/>
<sequence length="99" mass="11495">MFQSRVAGTCRPDSDIDIYVQLSEEHQKLIEEKGVVYCDMKILTNDMLLEGPDEMKMRQELLIELPVYLDVKAGMSETPPAKPHYKDIKYYLKLSEVKN</sequence>
<organism evidence="1">
    <name type="scientific">marine sediment metagenome</name>
    <dbReference type="NCBI Taxonomy" id="412755"/>
    <lineage>
        <taxon>unclassified sequences</taxon>
        <taxon>metagenomes</taxon>
        <taxon>ecological metagenomes</taxon>
    </lineage>
</organism>
<dbReference type="EMBL" id="BARU01016437">
    <property type="protein sequence ID" value="GAH60772.1"/>
    <property type="molecule type" value="Genomic_DNA"/>
</dbReference>
<evidence type="ECO:0000313" key="1">
    <source>
        <dbReference type="EMBL" id="GAH60772.1"/>
    </source>
</evidence>
<accession>X1GUC3</accession>
<dbReference type="AlphaFoldDB" id="X1GUC3"/>
<reference evidence="1" key="1">
    <citation type="journal article" date="2014" name="Front. Microbiol.">
        <title>High frequency of phylogenetically diverse reductive dehalogenase-homologous genes in deep subseafloor sedimentary metagenomes.</title>
        <authorList>
            <person name="Kawai M."/>
            <person name="Futagami T."/>
            <person name="Toyoda A."/>
            <person name="Takaki Y."/>
            <person name="Nishi S."/>
            <person name="Hori S."/>
            <person name="Arai W."/>
            <person name="Tsubouchi T."/>
            <person name="Morono Y."/>
            <person name="Uchiyama I."/>
            <person name="Ito T."/>
            <person name="Fujiyama A."/>
            <person name="Inagaki F."/>
            <person name="Takami H."/>
        </authorList>
    </citation>
    <scope>NUCLEOTIDE SEQUENCE</scope>
    <source>
        <strain evidence="1">Expedition CK06-06</strain>
    </source>
</reference>
<comment type="caution">
    <text evidence="1">The sequence shown here is derived from an EMBL/GenBank/DDBJ whole genome shotgun (WGS) entry which is preliminary data.</text>
</comment>
<gene>
    <name evidence="1" type="ORF">S03H2_27314</name>
</gene>
<name>X1GUC3_9ZZZZ</name>
<protein>
    <submittedName>
        <fullName evidence="1">Uncharacterized protein</fullName>
    </submittedName>
</protein>